<evidence type="ECO:0000256" key="6">
    <source>
        <dbReference type="HAMAP-Rule" id="MF_01685"/>
    </source>
</evidence>
<dbReference type="PRINTS" id="PR00469">
    <property type="entry name" value="PNDRDTASEII"/>
</dbReference>
<dbReference type="EMBL" id="JAUTAN010000001">
    <property type="protein sequence ID" value="MDQ1105908.1"/>
    <property type="molecule type" value="Genomic_DNA"/>
</dbReference>
<dbReference type="Pfam" id="PF07992">
    <property type="entry name" value="Pyr_redox_2"/>
    <property type="match status" value="1"/>
</dbReference>
<comment type="caution">
    <text evidence="6">Lacks conserved residue(s) required for the propagation of feature annotation.</text>
</comment>
<evidence type="ECO:0000256" key="5">
    <source>
        <dbReference type="ARBA" id="ARBA00048132"/>
    </source>
</evidence>
<keyword evidence="3 6" id="KW-0521">NADP</keyword>
<dbReference type="GO" id="GO:0004324">
    <property type="term" value="F:ferredoxin-NADP+ reductase activity"/>
    <property type="evidence" value="ECO:0007669"/>
    <property type="project" value="UniProtKB-UniRule"/>
</dbReference>
<keyword evidence="4 6" id="KW-0560">Oxidoreductase</keyword>
<evidence type="ECO:0000256" key="4">
    <source>
        <dbReference type="ARBA" id="ARBA00023002"/>
    </source>
</evidence>
<evidence type="ECO:0000313" key="8">
    <source>
        <dbReference type="EMBL" id="MDQ1105908.1"/>
    </source>
</evidence>
<evidence type="ECO:0000259" key="7">
    <source>
        <dbReference type="Pfam" id="PF07992"/>
    </source>
</evidence>
<dbReference type="InterPro" id="IPR050097">
    <property type="entry name" value="Ferredoxin-NADP_redctase_2"/>
</dbReference>
<dbReference type="Gene3D" id="3.50.50.60">
    <property type="entry name" value="FAD/NAD(P)-binding domain"/>
    <property type="match status" value="2"/>
</dbReference>
<dbReference type="PRINTS" id="PR00368">
    <property type="entry name" value="FADPNR"/>
</dbReference>
<dbReference type="SUPFAM" id="SSF51905">
    <property type="entry name" value="FAD/NAD(P)-binding domain"/>
    <property type="match status" value="1"/>
</dbReference>
<evidence type="ECO:0000256" key="1">
    <source>
        <dbReference type="ARBA" id="ARBA00022630"/>
    </source>
</evidence>
<dbReference type="PANTHER" id="PTHR48105">
    <property type="entry name" value="THIOREDOXIN REDUCTASE 1-RELATED-RELATED"/>
    <property type="match status" value="1"/>
</dbReference>
<name>A0AAJ1X1T3_9ACTN</name>
<sequence length="330" mass="33869">MSGVAGGVEVDVDLVVVGAGPVGLYAAYYAGFRGMSVAVVDALDHLGGQTAAMYPEKMIYDVAGYAAVKGQHLVDALAEQASSAKPHYVLGEQVVDLVTAPDHALLTTAAGTTLRGKAVLLAAGIGSFSPRPLPAGDGSLPGVVHFVPRPADYAGADVVVVGGGDSAVDWALTLEPVAQRVTLVHRRDAFRAHEASVTRLLGSTVEVLTPYEVDAVLGSERVEGVRLVDGEGGLVERSADVVVAALGFKADLGPLKRWGLDLDRRQVAVDRAQRTSLPRVFAAGDCCGHPDKVTLISVGFGEAATAVNHAAPLVSAGAPVVPGHSSDDPH</sequence>
<dbReference type="RefSeq" id="WP_307202582.1">
    <property type="nucleotide sequence ID" value="NZ_JAUTAN010000001.1"/>
</dbReference>
<feature type="domain" description="FAD/NAD(P)-binding" evidence="7">
    <location>
        <begin position="13"/>
        <end position="297"/>
    </location>
</feature>
<evidence type="ECO:0000313" key="9">
    <source>
        <dbReference type="Proteomes" id="UP001239215"/>
    </source>
</evidence>
<reference evidence="8" key="1">
    <citation type="submission" date="2023-07" db="EMBL/GenBank/DDBJ databases">
        <title>Functional and genomic diversity of the sorghum phyllosphere microbiome.</title>
        <authorList>
            <person name="Shade A."/>
        </authorList>
    </citation>
    <scope>NUCLEOTIDE SEQUENCE</scope>
    <source>
        <strain evidence="8">SORGH_AS_1067</strain>
    </source>
</reference>
<accession>A0AAJ1X1T3</accession>
<comment type="catalytic activity">
    <reaction evidence="6">
        <text>2 reduced [2Fe-2S]-[ferredoxin] + NADP(+) + H(+) = 2 oxidized [2Fe-2S]-[ferredoxin] + NADPH</text>
        <dbReference type="Rhea" id="RHEA:20125"/>
        <dbReference type="Rhea" id="RHEA-COMP:10000"/>
        <dbReference type="Rhea" id="RHEA-COMP:10001"/>
        <dbReference type="ChEBI" id="CHEBI:15378"/>
        <dbReference type="ChEBI" id="CHEBI:33737"/>
        <dbReference type="ChEBI" id="CHEBI:33738"/>
        <dbReference type="ChEBI" id="CHEBI:57783"/>
        <dbReference type="ChEBI" id="CHEBI:58349"/>
        <dbReference type="EC" id="1.18.1.2"/>
    </reaction>
</comment>
<dbReference type="GO" id="GO:0004791">
    <property type="term" value="F:thioredoxin-disulfide reductase (NADPH) activity"/>
    <property type="evidence" value="ECO:0007669"/>
    <property type="project" value="UniProtKB-EC"/>
</dbReference>
<dbReference type="Proteomes" id="UP001239215">
    <property type="component" value="Unassembled WGS sequence"/>
</dbReference>
<dbReference type="GO" id="GO:0050660">
    <property type="term" value="F:flavin adenine dinucleotide binding"/>
    <property type="evidence" value="ECO:0007669"/>
    <property type="project" value="UniProtKB-UniRule"/>
</dbReference>
<feature type="binding site" evidence="6">
    <location>
        <position position="41"/>
    </location>
    <ligand>
        <name>FAD</name>
        <dbReference type="ChEBI" id="CHEBI:57692"/>
    </ligand>
</feature>
<keyword evidence="2 6" id="KW-0274">FAD</keyword>
<keyword evidence="1 6" id="KW-0285">Flavoprotein</keyword>
<dbReference type="EC" id="1.18.1.2" evidence="6"/>
<gene>
    <name evidence="8" type="ORF">QE405_003192</name>
</gene>
<feature type="binding site" evidence="6">
    <location>
        <position position="326"/>
    </location>
    <ligand>
        <name>FAD</name>
        <dbReference type="ChEBI" id="CHEBI:57692"/>
    </ligand>
</feature>
<protein>
    <recommendedName>
        <fullName evidence="6">Ferredoxin--NADP reductase</fullName>
        <shortName evidence="6">FNR</shortName>
        <shortName evidence="6">Fd-NADP(+) reductase</shortName>
        <ecNumber evidence="6">1.18.1.2</ecNumber>
    </recommendedName>
</protein>
<dbReference type="InterPro" id="IPR022890">
    <property type="entry name" value="Fd--NADP_Rdtase_type_2"/>
</dbReference>
<feature type="binding site" evidence="6">
    <location>
        <position position="49"/>
    </location>
    <ligand>
        <name>FAD</name>
        <dbReference type="ChEBI" id="CHEBI:57692"/>
    </ligand>
</feature>
<feature type="binding site" evidence="6">
    <location>
        <position position="94"/>
    </location>
    <ligand>
        <name>FAD</name>
        <dbReference type="ChEBI" id="CHEBI:57692"/>
    </ligand>
</feature>
<feature type="binding site" evidence="6">
    <location>
        <position position="128"/>
    </location>
    <ligand>
        <name>FAD</name>
        <dbReference type="ChEBI" id="CHEBI:57692"/>
    </ligand>
</feature>
<evidence type="ECO:0000256" key="3">
    <source>
        <dbReference type="ARBA" id="ARBA00022857"/>
    </source>
</evidence>
<evidence type="ECO:0000256" key="2">
    <source>
        <dbReference type="ARBA" id="ARBA00022827"/>
    </source>
</evidence>
<comment type="cofactor">
    <cofactor evidence="6">
        <name>FAD</name>
        <dbReference type="ChEBI" id="CHEBI:57692"/>
    </cofactor>
    <text evidence="6">Binds 1 FAD per subunit.</text>
</comment>
<dbReference type="InterPro" id="IPR036188">
    <property type="entry name" value="FAD/NAD-bd_sf"/>
</dbReference>
<proteinExistence type="inferred from homology"/>
<dbReference type="AlphaFoldDB" id="A0AAJ1X1T3"/>
<comment type="subunit">
    <text evidence="6">Homodimer.</text>
</comment>
<feature type="binding site" evidence="6">
    <location>
        <position position="285"/>
    </location>
    <ligand>
        <name>FAD</name>
        <dbReference type="ChEBI" id="CHEBI:57692"/>
    </ligand>
</feature>
<organism evidence="8 9">
    <name type="scientific">Nocardioides zeae</name>
    <dbReference type="NCBI Taxonomy" id="1457234"/>
    <lineage>
        <taxon>Bacteria</taxon>
        <taxon>Bacillati</taxon>
        <taxon>Actinomycetota</taxon>
        <taxon>Actinomycetes</taxon>
        <taxon>Propionibacteriales</taxon>
        <taxon>Nocardioidaceae</taxon>
        <taxon>Nocardioides</taxon>
    </lineage>
</organism>
<dbReference type="InterPro" id="IPR023753">
    <property type="entry name" value="FAD/NAD-binding_dom"/>
</dbReference>
<dbReference type="HAMAP" id="MF_01685">
    <property type="entry name" value="FENR2"/>
    <property type="match status" value="1"/>
</dbReference>
<dbReference type="GO" id="GO:0050661">
    <property type="term" value="F:NADP binding"/>
    <property type="evidence" value="ECO:0007669"/>
    <property type="project" value="UniProtKB-UniRule"/>
</dbReference>
<comment type="caution">
    <text evidence="8">The sequence shown here is derived from an EMBL/GenBank/DDBJ whole genome shotgun (WGS) entry which is preliminary data.</text>
</comment>
<comment type="catalytic activity">
    <reaction evidence="5">
        <text>[thioredoxin]-dithiol + NADP(+) = [thioredoxin]-disulfide + NADPH + H(+)</text>
        <dbReference type="Rhea" id="RHEA:20345"/>
        <dbReference type="Rhea" id="RHEA-COMP:10698"/>
        <dbReference type="Rhea" id="RHEA-COMP:10700"/>
        <dbReference type="ChEBI" id="CHEBI:15378"/>
        <dbReference type="ChEBI" id="CHEBI:29950"/>
        <dbReference type="ChEBI" id="CHEBI:50058"/>
        <dbReference type="ChEBI" id="CHEBI:57783"/>
        <dbReference type="ChEBI" id="CHEBI:58349"/>
        <dbReference type="EC" id="1.8.1.9"/>
    </reaction>
</comment>
<comment type="similarity">
    <text evidence="6">Belongs to the ferredoxin--NADP reductase type 2 family.</text>
</comment>
<feature type="binding site" evidence="6">
    <location>
        <position position="54"/>
    </location>
    <ligand>
        <name>FAD</name>
        <dbReference type="ChEBI" id="CHEBI:57692"/>
    </ligand>
</feature>